<dbReference type="GO" id="GO:0009231">
    <property type="term" value="P:riboflavin biosynthetic process"/>
    <property type="evidence" value="ECO:0007669"/>
    <property type="project" value="InterPro"/>
</dbReference>
<reference evidence="2 3" key="1">
    <citation type="submission" date="2018-12" db="EMBL/GenBank/DDBJ databases">
        <title>Glycomyces sp. YIM 121974 draft genome.</title>
        <authorList>
            <person name="Li Q."/>
        </authorList>
    </citation>
    <scope>NUCLEOTIDE SEQUENCE [LARGE SCALE GENOMIC DNA]</scope>
    <source>
        <strain evidence="2 3">YIM 121974</strain>
    </source>
</reference>
<dbReference type="InterPro" id="IPR024072">
    <property type="entry name" value="DHFR-like_dom_sf"/>
</dbReference>
<proteinExistence type="predicted"/>
<name>A0A426UUB7_9ACTN</name>
<accession>A0A426UUB7</accession>
<comment type="caution">
    <text evidence="2">The sequence shown here is derived from an EMBL/GenBank/DDBJ whole genome shotgun (WGS) entry which is preliminary data.</text>
</comment>
<protein>
    <submittedName>
        <fullName evidence="2">Dihydrofolate reductase</fullName>
    </submittedName>
</protein>
<dbReference type="SUPFAM" id="SSF53597">
    <property type="entry name" value="Dihydrofolate reductase-like"/>
    <property type="match status" value="1"/>
</dbReference>
<dbReference type="InterPro" id="IPR050765">
    <property type="entry name" value="Riboflavin_Biosynth_HTPR"/>
</dbReference>
<dbReference type="EMBL" id="RSEB01000005">
    <property type="protein sequence ID" value="RRR97449.1"/>
    <property type="molecule type" value="Genomic_DNA"/>
</dbReference>
<dbReference type="Proteomes" id="UP000277256">
    <property type="component" value="Unassembled WGS sequence"/>
</dbReference>
<keyword evidence="3" id="KW-1185">Reference proteome</keyword>
<evidence type="ECO:0000259" key="1">
    <source>
        <dbReference type="Pfam" id="PF01872"/>
    </source>
</evidence>
<gene>
    <name evidence="2" type="ORF">EIW28_18770</name>
</gene>
<organism evidence="2 3">
    <name type="scientific">Glycomyces terrestris</name>
    <dbReference type="NCBI Taxonomy" id="2493553"/>
    <lineage>
        <taxon>Bacteria</taxon>
        <taxon>Bacillati</taxon>
        <taxon>Actinomycetota</taxon>
        <taxon>Actinomycetes</taxon>
        <taxon>Glycomycetales</taxon>
        <taxon>Glycomycetaceae</taxon>
        <taxon>Glycomyces</taxon>
    </lineage>
</organism>
<dbReference type="AlphaFoldDB" id="A0A426UUB7"/>
<dbReference type="RefSeq" id="WP_125249246.1">
    <property type="nucleotide sequence ID" value="NZ_RSEB01000005.1"/>
</dbReference>
<dbReference type="GO" id="GO:0008703">
    <property type="term" value="F:5-amino-6-(5-phosphoribosylamino)uracil reductase activity"/>
    <property type="evidence" value="ECO:0007669"/>
    <property type="project" value="InterPro"/>
</dbReference>
<dbReference type="PANTHER" id="PTHR38011:SF11">
    <property type="entry name" value="2,5-DIAMINO-6-RIBOSYLAMINO-4(3H)-PYRIMIDINONE 5'-PHOSPHATE REDUCTASE"/>
    <property type="match status" value="1"/>
</dbReference>
<dbReference type="Pfam" id="PF01872">
    <property type="entry name" value="RibD_C"/>
    <property type="match status" value="1"/>
</dbReference>
<sequence length="195" mass="21029">MGKTVYNTATSVDGFIADPDNSLEWLFTVPGGHPDDLGAGEGGAETPLDEFAEFLKGVGAICMGSTTYEWILNFEHVLEQPEKWEYEQPAWVFTSRELPAVPGADIRFASGDVAAVHAEMTAVAEGKDLWIVGGGDLVGQFFEAGLLDEIRVSLAPVFLGGGAPLLPRRILSDRLELIEARPSGQFACLAYRVKN</sequence>
<dbReference type="InterPro" id="IPR002734">
    <property type="entry name" value="RibDG_C"/>
</dbReference>
<evidence type="ECO:0000313" key="2">
    <source>
        <dbReference type="EMBL" id="RRR97449.1"/>
    </source>
</evidence>
<feature type="domain" description="Bacterial bifunctional deaminase-reductase C-terminal" evidence="1">
    <location>
        <begin position="5"/>
        <end position="183"/>
    </location>
</feature>
<dbReference type="Gene3D" id="3.40.430.10">
    <property type="entry name" value="Dihydrofolate Reductase, subunit A"/>
    <property type="match status" value="1"/>
</dbReference>
<dbReference type="OrthoDB" id="3427770at2"/>
<dbReference type="PANTHER" id="PTHR38011">
    <property type="entry name" value="DIHYDROFOLATE REDUCTASE FAMILY PROTEIN (AFU_ORTHOLOGUE AFUA_8G06820)"/>
    <property type="match status" value="1"/>
</dbReference>
<evidence type="ECO:0000313" key="3">
    <source>
        <dbReference type="Proteomes" id="UP000277256"/>
    </source>
</evidence>